<evidence type="ECO:0000256" key="3">
    <source>
        <dbReference type="ARBA" id="ARBA00022502"/>
    </source>
</evidence>
<dbReference type="GO" id="GO:0004376">
    <property type="term" value="F:GPI mannosyltransferase activity"/>
    <property type="evidence" value="ECO:0007669"/>
    <property type="project" value="InterPro"/>
</dbReference>
<feature type="region of interest" description="Disordered" evidence="10">
    <location>
        <begin position="1"/>
        <end position="34"/>
    </location>
</feature>
<evidence type="ECO:0000256" key="2">
    <source>
        <dbReference type="ARBA" id="ARBA00004687"/>
    </source>
</evidence>
<dbReference type="AlphaFoldDB" id="A0A345SWL2"/>
<dbReference type="PANTHER" id="PTHR12468">
    <property type="entry name" value="GPI MANNOSYLTRANSFERASE 2"/>
    <property type="match status" value="1"/>
</dbReference>
<reference evidence="13" key="1">
    <citation type="submission" date="2018-07" db="EMBL/GenBank/DDBJ databases">
        <title>Streptacidiphilus bronchialis DSM 106435 chromosome.</title>
        <authorList>
            <person name="Batra D."/>
            <person name="Gulvik C.A."/>
        </authorList>
    </citation>
    <scope>NUCLEOTIDE SEQUENCE [LARGE SCALE GENOMIC DNA]</scope>
    <source>
        <strain evidence="13">DSM 106435</strain>
    </source>
</reference>
<accession>A0A345SWL2</accession>
<comment type="pathway">
    <text evidence="2">Glycolipid biosynthesis; glycosylphosphatidylinositol-anchor biosynthesis.</text>
</comment>
<name>A0A345SWL2_9ACTN</name>
<evidence type="ECO:0000256" key="9">
    <source>
        <dbReference type="ARBA" id="ARBA00023136"/>
    </source>
</evidence>
<feature type="compositionally biased region" description="Low complexity" evidence="10">
    <location>
        <begin position="11"/>
        <end position="20"/>
    </location>
</feature>
<keyword evidence="7" id="KW-0256">Endoplasmic reticulum</keyword>
<dbReference type="RefSeq" id="WP_111494009.1">
    <property type="nucleotide sequence ID" value="NZ_CP031264.1"/>
</dbReference>
<organism evidence="12 13">
    <name type="scientific">Peterkaempfera bronchialis</name>
    <dbReference type="NCBI Taxonomy" id="2126346"/>
    <lineage>
        <taxon>Bacteria</taxon>
        <taxon>Bacillati</taxon>
        <taxon>Actinomycetota</taxon>
        <taxon>Actinomycetes</taxon>
        <taxon>Kitasatosporales</taxon>
        <taxon>Streptomycetaceae</taxon>
        <taxon>Peterkaempfera</taxon>
    </lineage>
</organism>
<dbReference type="EMBL" id="CP031264">
    <property type="protein sequence ID" value="AXI78117.1"/>
    <property type="molecule type" value="Genomic_DNA"/>
</dbReference>
<feature type="transmembrane region" description="Helical" evidence="11">
    <location>
        <begin position="370"/>
        <end position="386"/>
    </location>
</feature>
<feature type="transmembrane region" description="Helical" evidence="11">
    <location>
        <begin position="42"/>
        <end position="65"/>
    </location>
</feature>
<dbReference type="GO" id="GO:0000009">
    <property type="term" value="F:alpha-1,6-mannosyltransferase activity"/>
    <property type="evidence" value="ECO:0007669"/>
    <property type="project" value="InterPro"/>
</dbReference>
<feature type="transmembrane region" description="Helical" evidence="11">
    <location>
        <begin position="163"/>
        <end position="184"/>
    </location>
</feature>
<evidence type="ECO:0000313" key="13">
    <source>
        <dbReference type="Proteomes" id="UP000249340"/>
    </source>
</evidence>
<dbReference type="UniPathway" id="UPA00196"/>
<evidence type="ECO:0000256" key="4">
    <source>
        <dbReference type="ARBA" id="ARBA00022676"/>
    </source>
</evidence>
<sequence>MKATSPPPAAALPQAEPGGASRLRRAPSPHAKGSRLKTALRAAAPALLGYASVRIIGIAVLAWWAQNRGADLGELLGRRWDSVWYLGIVQHGYDAAIPPPGAQGVSRSNLAFFPLYPAMVWVASHLLPLAASTAGLLISWAFSLAAAWGIFEVGRQLHDRRTGVVLAVLWGVLPHALTESMAYTEPVFTAFAAWSLSMALRRRWIAAALLSVLAGLTRPTGIALAGAISLAALVALWQHWRTRREVDAEPAPAPWRPLVAVVLAPLGWLAYVVWVGLRLHRVDGYFLVQSEWGSTFDGGVYTVDNVIQFFSKSPNTALVIAVIVGTLISSVVLFLLCILDRVPLPLLAYTAAALVITLGGAGFFHAKARFLIPVFPLLLPVARAIARARVSRAAVLLGTGAVLSAVYGGHLALIWTRSP</sequence>
<evidence type="ECO:0000256" key="8">
    <source>
        <dbReference type="ARBA" id="ARBA00022989"/>
    </source>
</evidence>
<feature type="transmembrane region" description="Helical" evidence="11">
    <location>
        <begin position="258"/>
        <end position="277"/>
    </location>
</feature>
<feature type="transmembrane region" description="Helical" evidence="11">
    <location>
        <begin position="317"/>
        <end position="339"/>
    </location>
</feature>
<keyword evidence="8 11" id="KW-1133">Transmembrane helix</keyword>
<dbReference type="PANTHER" id="PTHR12468:SF2">
    <property type="entry name" value="GPI MANNOSYLTRANSFERASE 2"/>
    <property type="match status" value="1"/>
</dbReference>
<keyword evidence="6 11" id="KW-0812">Transmembrane</keyword>
<dbReference type="GO" id="GO:0016020">
    <property type="term" value="C:membrane"/>
    <property type="evidence" value="ECO:0007669"/>
    <property type="project" value="GOC"/>
</dbReference>
<feature type="compositionally biased region" description="Pro residues" evidence="10">
    <location>
        <begin position="1"/>
        <end position="10"/>
    </location>
</feature>
<evidence type="ECO:0000256" key="10">
    <source>
        <dbReference type="SAM" id="MobiDB-lite"/>
    </source>
</evidence>
<proteinExistence type="predicted"/>
<evidence type="ECO:0000256" key="1">
    <source>
        <dbReference type="ARBA" id="ARBA00004477"/>
    </source>
</evidence>
<feature type="transmembrane region" description="Helical" evidence="11">
    <location>
        <begin position="126"/>
        <end position="151"/>
    </location>
</feature>
<dbReference type="KEGG" id="stri:C7M71_012360"/>
<dbReference type="InterPro" id="IPR007315">
    <property type="entry name" value="PIG-V/Gpi18"/>
</dbReference>
<feature type="transmembrane region" description="Helical" evidence="11">
    <location>
        <begin position="393"/>
        <end position="415"/>
    </location>
</feature>
<evidence type="ECO:0000256" key="11">
    <source>
        <dbReference type="SAM" id="Phobius"/>
    </source>
</evidence>
<keyword evidence="13" id="KW-1185">Reference proteome</keyword>
<dbReference type="GO" id="GO:0006506">
    <property type="term" value="P:GPI anchor biosynthetic process"/>
    <property type="evidence" value="ECO:0007669"/>
    <property type="project" value="UniProtKB-UniPathway"/>
</dbReference>
<feature type="transmembrane region" description="Helical" evidence="11">
    <location>
        <begin position="204"/>
        <end position="237"/>
    </location>
</feature>
<comment type="subcellular location">
    <subcellularLocation>
        <location evidence="1">Endoplasmic reticulum membrane</location>
        <topology evidence="1">Multi-pass membrane protein</topology>
    </subcellularLocation>
</comment>
<evidence type="ECO:0000256" key="7">
    <source>
        <dbReference type="ARBA" id="ARBA00022824"/>
    </source>
</evidence>
<evidence type="ECO:0000313" key="12">
    <source>
        <dbReference type="EMBL" id="AXI78117.1"/>
    </source>
</evidence>
<protein>
    <recommendedName>
        <fullName evidence="14">Glycosyltransferase RgtA/B/C/D-like domain-containing protein</fullName>
    </recommendedName>
</protein>
<keyword evidence="3" id="KW-0337">GPI-anchor biosynthesis</keyword>
<evidence type="ECO:0000256" key="6">
    <source>
        <dbReference type="ARBA" id="ARBA00022692"/>
    </source>
</evidence>
<keyword evidence="5" id="KW-0808">Transferase</keyword>
<keyword evidence="4" id="KW-0328">Glycosyltransferase</keyword>
<dbReference type="OrthoDB" id="151635at2"/>
<feature type="compositionally biased region" description="Basic residues" evidence="10">
    <location>
        <begin position="22"/>
        <end position="34"/>
    </location>
</feature>
<evidence type="ECO:0008006" key="14">
    <source>
        <dbReference type="Google" id="ProtNLM"/>
    </source>
</evidence>
<keyword evidence="9 11" id="KW-0472">Membrane</keyword>
<dbReference type="Proteomes" id="UP000249340">
    <property type="component" value="Chromosome"/>
</dbReference>
<evidence type="ECO:0000256" key="5">
    <source>
        <dbReference type="ARBA" id="ARBA00022679"/>
    </source>
</evidence>
<feature type="transmembrane region" description="Helical" evidence="11">
    <location>
        <begin position="346"/>
        <end position="364"/>
    </location>
</feature>
<gene>
    <name evidence="12" type="ORF">C7M71_012360</name>
</gene>